<keyword evidence="4" id="KW-1185">Reference proteome</keyword>
<dbReference type="Proteomes" id="UP001177140">
    <property type="component" value="Unassembled WGS sequence"/>
</dbReference>
<evidence type="ECO:0000256" key="1">
    <source>
        <dbReference type="SAM" id="MobiDB-lite"/>
    </source>
</evidence>
<proteinExistence type="predicted"/>
<gene>
    <name evidence="3" type="ORF">MKW94_012225</name>
</gene>
<evidence type="ECO:0000313" key="3">
    <source>
        <dbReference type="EMBL" id="MCL7030454.1"/>
    </source>
</evidence>
<dbReference type="GO" id="GO:0005634">
    <property type="term" value="C:nucleus"/>
    <property type="evidence" value="ECO:0007669"/>
    <property type="project" value="TreeGrafter"/>
</dbReference>
<dbReference type="EMBL" id="JAJJMA010101940">
    <property type="protein sequence ID" value="MCL7030454.1"/>
    <property type="molecule type" value="Genomic_DNA"/>
</dbReference>
<dbReference type="AlphaFoldDB" id="A0AA41V424"/>
<evidence type="ECO:0000259" key="2">
    <source>
        <dbReference type="Pfam" id="PF05678"/>
    </source>
</evidence>
<feature type="compositionally biased region" description="Polar residues" evidence="1">
    <location>
        <begin position="83"/>
        <end position="92"/>
    </location>
</feature>
<dbReference type="InterPro" id="IPR008889">
    <property type="entry name" value="VQ"/>
</dbReference>
<feature type="region of interest" description="Disordered" evidence="1">
    <location>
        <begin position="123"/>
        <end position="177"/>
    </location>
</feature>
<protein>
    <recommendedName>
        <fullName evidence="2">VQ domain-containing protein</fullName>
    </recommendedName>
</protein>
<feature type="domain" description="VQ" evidence="2">
    <location>
        <begin position="99"/>
        <end position="125"/>
    </location>
</feature>
<dbReference type="Pfam" id="PF05678">
    <property type="entry name" value="VQ"/>
    <property type="match status" value="1"/>
</dbReference>
<feature type="compositionally biased region" description="Low complexity" evidence="1">
    <location>
        <begin position="59"/>
        <end position="71"/>
    </location>
</feature>
<dbReference type="PANTHER" id="PTHR33143">
    <property type="entry name" value="F16F4.1 PROTEIN-RELATED"/>
    <property type="match status" value="1"/>
</dbReference>
<organism evidence="3 4">
    <name type="scientific">Papaver nudicaule</name>
    <name type="common">Iceland poppy</name>
    <dbReference type="NCBI Taxonomy" id="74823"/>
    <lineage>
        <taxon>Eukaryota</taxon>
        <taxon>Viridiplantae</taxon>
        <taxon>Streptophyta</taxon>
        <taxon>Embryophyta</taxon>
        <taxon>Tracheophyta</taxon>
        <taxon>Spermatophyta</taxon>
        <taxon>Magnoliopsida</taxon>
        <taxon>Ranunculales</taxon>
        <taxon>Papaveraceae</taxon>
        <taxon>Papaveroideae</taxon>
        <taxon>Papaver</taxon>
    </lineage>
</organism>
<evidence type="ECO:0000313" key="4">
    <source>
        <dbReference type="Proteomes" id="UP001177140"/>
    </source>
</evidence>
<feature type="region of interest" description="Disordered" evidence="1">
    <location>
        <begin position="38"/>
        <end position="92"/>
    </location>
</feature>
<comment type="caution">
    <text evidence="3">The sequence shown here is derived from an EMBL/GenBank/DDBJ whole genome shotgun (WGS) entry which is preliminary data.</text>
</comment>
<reference evidence="3" key="1">
    <citation type="submission" date="2022-03" db="EMBL/GenBank/DDBJ databases">
        <title>A functionally conserved STORR gene fusion in Papaver species that diverged 16.8 million years ago.</title>
        <authorList>
            <person name="Catania T."/>
        </authorList>
    </citation>
    <scope>NUCLEOTIDE SEQUENCE</scope>
    <source>
        <strain evidence="3">S-191538</strain>
    </source>
</reference>
<accession>A0AA41V424</accession>
<dbReference type="InterPro" id="IPR039607">
    <property type="entry name" value="VQ_8/17/18/20/21/25"/>
</dbReference>
<feature type="compositionally biased region" description="Low complexity" evidence="1">
    <location>
        <begin position="148"/>
        <end position="162"/>
    </location>
</feature>
<dbReference type="PANTHER" id="PTHR33143:SF76">
    <property type="entry name" value="VQ MOTIF-CONTAINING PROTEIN 8, CHLOROPLASTIC"/>
    <property type="match status" value="1"/>
</dbReference>
<name>A0AA41V424_PAPNU</name>
<feature type="region of interest" description="Disordered" evidence="1">
    <location>
        <begin position="1"/>
        <end position="24"/>
    </location>
</feature>
<sequence>MSPSQFRNHHHHDDHDLHRQQQQQQRLVINDVNCLRKTTNSGTPLPLKVNKESHQIHKSSSSSLTSSATSSINGVINGPPPSSKNHQQQQQRHPVIIYTHSPKIIHTQARDFMALVQKLTGLSHTDQQQQNQSGGGGGGPVDTKQSASGINKFNNNGSSNNLRGGGGDDTGSSSVVTTDENCGVGGCGGGGFGSNIHQVSSSGSLDPMINNNNYITDIPIFTPNSLDFLYSSSSRSFYRYPTPMMFPPTGNSAEITKPEY</sequence>